<dbReference type="EMBL" id="JBHTLQ010000042">
    <property type="protein sequence ID" value="MFD1192060.1"/>
    <property type="molecule type" value="Genomic_DNA"/>
</dbReference>
<dbReference type="PRINTS" id="PR00080">
    <property type="entry name" value="SDRFAMILY"/>
</dbReference>
<dbReference type="InterPro" id="IPR036291">
    <property type="entry name" value="NAD(P)-bd_dom_sf"/>
</dbReference>
<feature type="domain" description="Ketoreductase" evidence="4">
    <location>
        <begin position="11"/>
        <end position="200"/>
    </location>
</feature>
<name>A0ABW3T4T9_9CAUL</name>
<dbReference type="PRINTS" id="PR00081">
    <property type="entry name" value="GDHRDH"/>
</dbReference>
<dbReference type="InterPro" id="IPR002347">
    <property type="entry name" value="SDR_fam"/>
</dbReference>
<dbReference type="EC" id="1.1.1.-" evidence="5"/>
<dbReference type="Gene3D" id="3.40.50.720">
    <property type="entry name" value="NAD(P)-binding Rossmann-like Domain"/>
    <property type="match status" value="1"/>
</dbReference>
<dbReference type="Pfam" id="PF13561">
    <property type="entry name" value="adh_short_C2"/>
    <property type="match status" value="1"/>
</dbReference>
<keyword evidence="3" id="KW-0520">NAD</keyword>
<gene>
    <name evidence="5" type="ORF">ACFQ27_15840</name>
</gene>
<evidence type="ECO:0000256" key="2">
    <source>
        <dbReference type="ARBA" id="ARBA00023002"/>
    </source>
</evidence>
<evidence type="ECO:0000313" key="5">
    <source>
        <dbReference type="EMBL" id="MFD1192060.1"/>
    </source>
</evidence>
<accession>A0ABW3T4T9</accession>
<keyword evidence="6" id="KW-1185">Reference proteome</keyword>
<keyword evidence="2 5" id="KW-0560">Oxidoreductase</keyword>
<sequence>MSAVYPSLAGRSVFITGGASGIGAALVEAFHAQGSRVGFIDRDAEAGQALAARLPGAWFAPCDVTDAAALEAVLAAAASALGPIQVLVNNVANDTRHAAAETDAQAWRAHLAVNLDPAFLAARAVQPGMKAAGGGVILNLSSINALLGPAGMPAYVAAKGAVNALTKALAREWGPDNIRVNAISPGWVVTERQLALWLTPEAEAAWMEQVALKARIQPSDIADLALFLASDQARRITGQNHVIDGGRT</sequence>
<dbReference type="Proteomes" id="UP001597216">
    <property type="component" value="Unassembled WGS sequence"/>
</dbReference>
<organism evidence="5 6">
    <name type="scientific">Phenylobacterium conjunctum</name>
    <dbReference type="NCBI Taxonomy" id="1298959"/>
    <lineage>
        <taxon>Bacteria</taxon>
        <taxon>Pseudomonadati</taxon>
        <taxon>Pseudomonadota</taxon>
        <taxon>Alphaproteobacteria</taxon>
        <taxon>Caulobacterales</taxon>
        <taxon>Caulobacteraceae</taxon>
        <taxon>Phenylobacterium</taxon>
    </lineage>
</organism>
<evidence type="ECO:0000259" key="4">
    <source>
        <dbReference type="SMART" id="SM00822"/>
    </source>
</evidence>
<protein>
    <submittedName>
        <fullName evidence="5">SDR family NAD(P)-dependent oxidoreductase</fullName>
        <ecNumber evidence="5">1.1.1.-</ecNumber>
    </submittedName>
</protein>
<dbReference type="CDD" id="cd05233">
    <property type="entry name" value="SDR_c"/>
    <property type="match status" value="1"/>
</dbReference>
<dbReference type="InterPro" id="IPR020904">
    <property type="entry name" value="Sc_DH/Rdtase_CS"/>
</dbReference>
<dbReference type="GO" id="GO:0016491">
    <property type="term" value="F:oxidoreductase activity"/>
    <property type="evidence" value="ECO:0007669"/>
    <property type="project" value="UniProtKB-KW"/>
</dbReference>
<dbReference type="InterPro" id="IPR057326">
    <property type="entry name" value="KR_dom"/>
</dbReference>
<evidence type="ECO:0000256" key="1">
    <source>
        <dbReference type="ARBA" id="ARBA00006484"/>
    </source>
</evidence>
<dbReference type="PANTHER" id="PTHR24321">
    <property type="entry name" value="DEHYDROGENASES, SHORT CHAIN"/>
    <property type="match status" value="1"/>
</dbReference>
<evidence type="ECO:0000256" key="3">
    <source>
        <dbReference type="ARBA" id="ARBA00023027"/>
    </source>
</evidence>
<dbReference type="SMART" id="SM00822">
    <property type="entry name" value="PKS_KR"/>
    <property type="match status" value="1"/>
</dbReference>
<dbReference type="PANTHER" id="PTHR24321:SF8">
    <property type="entry name" value="ESTRADIOL 17-BETA-DEHYDROGENASE 8-RELATED"/>
    <property type="match status" value="1"/>
</dbReference>
<comment type="similarity">
    <text evidence="1">Belongs to the short-chain dehydrogenases/reductases (SDR) family.</text>
</comment>
<reference evidence="6" key="1">
    <citation type="journal article" date="2019" name="Int. J. Syst. Evol. Microbiol.">
        <title>The Global Catalogue of Microorganisms (GCM) 10K type strain sequencing project: providing services to taxonomists for standard genome sequencing and annotation.</title>
        <authorList>
            <consortium name="The Broad Institute Genomics Platform"/>
            <consortium name="The Broad Institute Genome Sequencing Center for Infectious Disease"/>
            <person name="Wu L."/>
            <person name="Ma J."/>
        </authorList>
    </citation>
    <scope>NUCLEOTIDE SEQUENCE [LARGE SCALE GENOMIC DNA]</scope>
    <source>
        <strain evidence="6">CCUG 55074</strain>
    </source>
</reference>
<dbReference type="PROSITE" id="PS00061">
    <property type="entry name" value="ADH_SHORT"/>
    <property type="match status" value="1"/>
</dbReference>
<dbReference type="SUPFAM" id="SSF51735">
    <property type="entry name" value="NAD(P)-binding Rossmann-fold domains"/>
    <property type="match status" value="1"/>
</dbReference>
<proteinExistence type="inferred from homology"/>
<comment type="caution">
    <text evidence="5">The sequence shown here is derived from an EMBL/GenBank/DDBJ whole genome shotgun (WGS) entry which is preliminary data.</text>
</comment>
<evidence type="ECO:0000313" key="6">
    <source>
        <dbReference type="Proteomes" id="UP001597216"/>
    </source>
</evidence>
<dbReference type="RefSeq" id="WP_377354288.1">
    <property type="nucleotide sequence ID" value="NZ_JBHTLQ010000042.1"/>
</dbReference>